<dbReference type="HOGENOM" id="CLU_2146184_0_0_1"/>
<sequence length="112" mass="12744">MGAQECKSRVPVSIASVLFLRWLLFFFLPLLSTTTRLRRYARLAVILPFPFILPCSHTPHTTTAHGQPNHIQRNTFRHPQSPESLIHLPHLSISITISFVLIHLTCTIVNIP</sequence>
<proteinExistence type="predicted"/>
<reference evidence="3" key="2">
    <citation type="submission" date="2015-01" db="EMBL/GenBank/DDBJ databases">
        <title>Evolutionary Origins and Diversification of the Mycorrhizal Mutualists.</title>
        <authorList>
            <consortium name="DOE Joint Genome Institute"/>
            <consortium name="Mycorrhizal Genomics Consortium"/>
            <person name="Kohler A."/>
            <person name="Kuo A."/>
            <person name="Nagy L.G."/>
            <person name="Floudas D."/>
            <person name="Copeland A."/>
            <person name="Barry K.W."/>
            <person name="Cichocki N."/>
            <person name="Veneault-Fourrey C."/>
            <person name="LaButti K."/>
            <person name="Lindquist E.A."/>
            <person name="Lipzen A."/>
            <person name="Lundell T."/>
            <person name="Morin E."/>
            <person name="Murat C."/>
            <person name="Riley R."/>
            <person name="Ohm R."/>
            <person name="Sun H."/>
            <person name="Tunlid A."/>
            <person name="Henrissat B."/>
            <person name="Grigoriev I.V."/>
            <person name="Hibbett D.S."/>
            <person name="Martin F."/>
        </authorList>
    </citation>
    <scope>NUCLEOTIDE SEQUENCE [LARGE SCALE GENOMIC DNA]</scope>
    <source>
        <strain evidence="3">h7</strain>
    </source>
</reference>
<protein>
    <submittedName>
        <fullName evidence="2">Uncharacterized protein</fullName>
    </submittedName>
</protein>
<gene>
    <name evidence="2" type="ORF">M413DRAFT_443624</name>
</gene>
<reference evidence="2 3" key="1">
    <citation type="submission" date="2014-04" db="EMBL/GenBank/DDBJ databases">
        <authorList>
            <consortium name="DOE Joint Genome Institute"/>
            <person name="Kuo A."/>
            <person name="Gay G."/>
            <person name="Dore J."/>
            <person name="Kohler A."/>
            <person name="Nagy L.G."/>
            <person name="Floudas D."/>
            <person name="Copeland A."/>
            <person name="Barry K.W."/>
            <person name="Cichocki N."/>
            <person name="Veneault-Fourrey C."/>
            <person name="LaButti K."/>
            <person name="Lindquist E.A."/>
            <person name="Lipzen A."/>
            <person name="Lundell T."/>
            <person name="Morin E."/>
            <person name="Murat C."/>
            <person name="Sun H."/>
            <person name="Tunlid A."/>
            <person name="Henrissat B."/>
            <person name="Grigoriev I.V."/>
            <person name="Hibbett D.S."/>
            <person name="Martin F."/>
            <person name="Nordberg H.P."/>
            <person name="Cantor M.N."/>
            <person name="Hua S.X."/>
        </authorList>
    </citation>
    <scope>NUCLEOTIDE SEQUENCE [LARGE SCALE GENOMIC DNA]</scope>
    <source>
        <strain evidence="3">h7</strain>
    </source>
</reference>
<organism evidence="2 3">
    <name type="scientific">Hebeloma cylindrosporum</name>
    <dbReference type="NCBI Taxonomy" id="76867"/>
    <lineage>
        <taxon>Eukaryota</taxon>
        <taxon>Fungi</taxon>
        <taxon>Dikarya</taxon>
        <taxon>Basidiomycota</taxon>
        <taxon>Agaricomycotina</taxon>
        <taxon>Agaricomycetes</taxon>
        <taxon>Agaricomycetidae</taxon>
        <taxon>Agaricales</taxon>
        <taxon>Agaricineae</taxon>
        <taxon>Hymenogastraceae</taxon>
        <taxon>Hebeloma</taxon>
    </lineage>
</organism>
<keyword evidence="1" id="KW-0812">Transmembrane</keyword>
<name>A0A0C3CJ32_HEBCY</name>
<keyword evidence="1" id="KW-1133">Transmembrane helix</keyword>
<evidence type="ECO:0000313" key="2">
    <source>
        <dbReference type="EMBL" id="KIM43716.1"/>
    </source>
</evidence>
<feature type="transmembrane region" description="Helical" evidence="1">
    <location>
        <begin position="12"/>
        <end position="31"/>
    </location>
</feature>
<keyword evidence="1" id="KW-0472">Membrane</keyword>
<dbReference type="EMBL" id="KN831775">
    <property type="protein sequence ID" value="KIM43716.1"/>
    <property type="molecule type" value="Genomic_DNA"/>
</dbReference>
<evidence type="ECO:0000256" key="1">
    <source>
        <dbReference type="SAM" id="Phobius"/>
    </source>
</evidence>
<dbReference type="AlphaFoldDB" id="A0A0C3CJ32"/>
<evidence type="ECO:0000313" key="3">
    <source>
        <dbReference type="Proteomes" id="UP000053424"/>
    </source>
</evidence>
<keyword evidence="3" id="KW-1185">Reference proteome</keyword>
<dbReference type="Proteomes" id="UP000053424">
    <property type="component" value="Unassembled WGS sequence"/>
</dbReference>
<accession>A0A0C3CJ32</accession>